<comment type="caution">
    <text evidence="7">The sequence shown here is derived from an EMBL/GenBank/DDBJ whole genome shotgun (WGS) entry which is preliminary data.</text>
</comment>
<feature type="binding site" evidence="4">
    <location>
        <position position="90"/>
    </location>
    <ligand>
        <name>Zn(2+)</name>
        <dbReference type="ChEBI" id="CHEBI:29105"/>
        <label>1</label>
    </ligand>
</feature>
<evidence type="ECO:0000256" key="4">
    <source>
        <dbReference type="PIRSR" id="PIRSR601559-51"/>
    </source>
</evidence>
<dbReference type="PIRSF" id="PIRSF016839">
    <property type="entry name" value="PhP"/>
    <property type="match status" value="1"/>
</dbReference>
<dbReference type="SUPFAM" id="SSF51556">
    <property type="entry name" value="Metallo-dependent hydrolases"/>
    <property type="match status" value="1"/>
</dbReference>
<keyword evidence="8" id="KW-1185">Reference proteome</keyword>
<feature type="region of interest" description="Disordered" evidence="6">
    <location>
        <begin position="1"/>
        <end position="61"/>
    </location>
</feature>
<feature type="binding site" evidence="4">
    <location>
        <position position="272"/>
    </location>
    <ligand>
        <name>Zn(2+)</name>
        <dbReference type="ChEBI" id="CHEBI:29105"/>
        <label>2</label>
    </ligand>
</feature>
<feature type="binding site" description="via carbamate group" evidence="4">
    <location>
        <position position="211"/>
    </location>
    <ligand>
        <name>Zn(2+)</name>
        <dbReference type="ChEBI" id="CHEBI:29105"/>
        <label>2</label>
    </ligand>
</feature>
<feature type="modified residue" description="N6-carboxylysine" evidence="3 5">
    <location>
        <position position="211"/>
    </location>
</feature>
<gene>
    <name evidence="7" type="ORF">FGD71_032295</name>
</gene>
<dbReference type="Proteomes" id="UP000317378">
    <property type="component" value="Unassembled WGS sequence"/>
</dbReference>
<feature type="binding site" evidence="4">
    <location>
        <position position="244"/>
    </location>
    <ligand>
        <name>Zn(2+)</name>
        <dbReference type="ChEBI" id="CHEBI:29105"/>
        <label>2</label>
    </ligand>
</feature>
<dbReference type="Gene3D" id="3.20.20.140">
    <property type="entry name" value="Metal-dependent hydrolases"/>
    <property type="match status" value="1"/>
</dbReference>
<dbReference type="GO" id="GO:0008270">
    <property type="term" value="F:zinc ion binding"/>
    <property type="evidence" value="ECO:0007669"/>
    <property type="project" value="InterPro"/>
</dbReference>
<dbReference type="PROSITE" id="PS51347">
    <property type="entry name" value="PHOSPHOTRIESTERASE_2"/>
    <property type="match status" value="1"/>
</dbReference>
<sequence>MRPSSSSAGWSPPPTAHPSNSPNPATRVPGSCSTSNSPKACAESGACRPGGRHPEGEPEGETALAVVETPLVETVLGPVAADELGDVDAHEHVFLRTPVNPGDEFLDTDKAADELLRVAASGIRTVVDLTPVGLGRRPGQLAEVSRTSGVHVVAATGFHRSAHYPAAHWARHADDATLLDVLLDDLQVGMDRYDWDFPRPLPSPHRAGIIKLGASYHRIDRHEERWFAAGAAAARDTGVAVAVHTEVGTAAHAALDLLDRHGIPAGRVLLAHTDRNPDPELHLDLIARGAHLVYDTIGRIKYRPDSVVLDLIERMAEAGELGRICLGTDVGRKSSLSAYGGGPGMDVLGRDFVPRLRRRLGDEAVETVLRHAPQGLLAKETCAA</sequence>
<evidence type="ECO:0000256" key="2">
    <source>
        <dbReference type="ARBA" id="ARBA00022801"/>
    </source>
</evidence>
<dbReference type="OrthoDB" id="9795018at2"/>
<feature type="binding site" evidence="4">
    <location>
        <position position="329"/>
    </location>
    <ligand>
        <name>Zn(2+)</name>
        <dbReference type="ChEBI" id="CHEBI:29105"/>
        <label>1</label>
    </ligand>
</feature>
<evidence type="ECO:0000256" key="3">
    <source>
        <dbReference type="PIRSR" id="PIRSR601559-50"/>
    </source>
</evidence>
<dbReference type="PANTHER" id="PTHR10819:SF3">
    <property type="entry name" value="PHOSPHOTRIESTERASE-RELATED PROTEIN"/>
    <property type="match status" value="1"/>
</dbReference>
<feature type="binding site" description="via carbamate group" evidence="4">
    <location>
        <position position="211"/>
    </location>
    <ligand>
        <name>Zn(2+)</name>
        <dbReference type="ChEBI" id="CHEBI:29105"/>
        <label>1</label>
    </ligand>
</feature>
<evidence type="ECO:0000256" key="6">
    <source>
        <dbReference type="SAM" id="MobiDB-lite"/>
    </source>
</evidence>
<evidence type="ECO:0000313" key="8">
    <source>
        <dbReference type="Proteomes" id="UP000317378"/>
    </source>
</evidence>
<evidence type="ECO:0000313" key="7">
    <source>
        <dbReference type="EMBL" id="TPQ18205.1"/>
    </source>
</evidence>
<organism evidence="7 8">
    <name type="scientific">Streptomyces sporangiiformans</name>
    <dbReference type="NCBI Taxonomy" id="2315329"/>
    <lineage>
        <taxon>Bacteria</taxon>
        <taxon>Bacillati</taxon>
        <taxon>Actinomycetota</taxon>
        <taxon>Actinomycetes</taxon>
        <taxon>Kitasatosporales</taxon>
        <taxon>Streptomycetaceae</taxon>
        <taxon>Streptomyces</taxon>
    </lineage>
</organism>
<protein>
    <submittedName>
        <fullName evidence="7">Aryldialkylphosphatase</fullName>
    </submittedName>
</protein>
<comment type="similarity">
    <text evidence="5">Belongs to the metallo-dependent hydrolases superfamily. Phosphotriesterase family.</text>
</comment>
<evidence type="ECO:0000256" key="5">
    <source>
        <dbReference type="PROSITE-ProRule" id="PRU00679"/>
    </source>
</evidence>
<evidence type="ECO:0000256" key="1">
    <source>
        <dbReference type="ARBA" id="ARBA00022723"/>
    </source>
</evidence>
<comment type="cofactor">
    <cofactor evidence="4">
        <name>a divalent metal cation</name>
        <dbReference type="ChEBI" id="CHEBI:60240"/>
    </cofactor>
    <text evidence="4">Binds 2 divalent metal cations per subunit.</text>
</comment>
<keyword evidence="1 4" id="KW-0479">Metal-binding</keyword>
<dbReference type="Pfam" id="PF02126">
    <property type="entry name" value="PTE"/>
    <property type="match status" value="1"/>
</dbReference>
<feature type="compositionally biased region" description="Low complexity" evidence="6">
    <location>
        <begin position="1"/>
        <end position="10"/>
    </location>
</feature>
<dbReference type="EMBL" id="VCHX02000179">
    <property type="protein sequence ID" value="TPQ18205.1"/>
    <property type="molecule type" value="Genomic_DNA"/>
</dbReference>
<feature type="binding site" evidence="4">
    <location>
        <position position="92"/>
    </location>
    <ligand>
        <name>Zn(2+)</name>
        <dbReference type="ChEBI" id="CHEBI:29105"/>
        <label>1</label>
    </ligand>
</feature>
<name>A0A505D8Z9_9ACTN</name>
<dbReference type="AlphaFoldDB" id="A0A505D8Z9"/>
<keyword evidence="2" id="KW-0378">Hydrolase</keyword>
<dbReference type="PANTHER" id="PTHR10819">
    <property type="entry name" value="PHOSPHOTRIESTERASE-RELATED"/>
    <property type="match status" value="1"/>
</dbReference>
<proteinExistence type="inferred from homology"/>
<dbReference type="InterPro" id="IPR032466">
    <property type="entry name" value="Metal_Hydrolase"/>
</dbReference>
<reference evidence="7 8" key="1">
    <citation type="submission" date="2019-06" db="EMBL/GenBank/DDBJ databases">
        <title>Streptomyces sporangiiformans sp. nov., a novel actinomycete isolated from soil in Mount Song.</title>
        <authorList>
            <person name="Han L."/>
        </authorList>
    </citation>
    <scope>NUCLEOTIDE SEQUENCE [LARGE SCALE GENOMIC DNA]</scope>
    <source>
        <strain evidence="7 8">NEAU-SSA 1</strain>
    </source>
</reference>
<dbReference type="InterPro" id="IPR001559">
    <property type="entry name" value="Phosphotriesterase"/>
</dbReference>
<accession>A0A505D8Z9</accession>
<dbReference type="GO" id="GO:0016787">
    <property type="term" value="F:hydrolase activity"/>
    <property type="evidence" value="ECO:0007669"/>
    <property type="project" value="UniProtKB-KW"/>
</dbReference>